<dbReference type="SUPFAM" id="SSF49899">
    <property type="entry name" value="Concanavalin A-like lectins/glucanases"/>
    <property type="match status" value="1"/>
</dbReference>
<dbReference type="AlphaFoldDB" id="A0A2T2P9C1"/>
<evidence type="ECO:0000313" key="3">
    <source>
        <dbReference type="EMBL" id="PSN73958.1"/>
    </source>
</evidence>
<dbReference type="InterPro" id="IPR000757">
    <property type="entry name" value="Beta-glucanase-like"/>
</dbReference>
<dbReference type="PROSITE" id="PS51762">
    <property type="entry name" value="GH16_2"/>
    <property type="match status" value="1"/>
</dbReference>
<evidence type="ECO:0000256" key="1">
    <source>
        <dbReference type="SAM" id="SignalP"/>
    </source>
</evidence>
<dbReference type="GO" id="GO:0005975">
    <property type="term" value="P:carbohydrate metabolic process"/>
    <property type="evidence" value="ECO:0007669"/>
    <property type="project" value="InterPro"/>
</dbReference>
<dbReference type="InterPro" id="IPR013320">
    <property type="entry name" value="ConA-like_dom_sf"/>
</dbReference>
<dbReference type="STRING" id="1448308.A0A2T2P9C1"/>
<feature type="domain" description="GH16" evidence="2">
    <location>
        <begin position="52"/>
        <end position="325"/>
    </location>
</feature>
<name>A0A2T2P9C1_CORCC</name>
<sequence>MLSLVLQSFLFATGALVAPAQGHSAHQHRHAAARRGDIDIDLNISILPGYKLTWADEFRRTRGLQSPSSSNWIFDIGTSYPGGAPNWGNNEAQYYTDSPENVHISKRNTLVITPRKSKNGTWTSARIETHRKDFAAAPGGKLYIESRIKTGCADSKFQQGIWNAFWALGEEFRGNYTYWPMASEWDFLEVLNGLPLTYGTLHCGVAPGGPCEEFNGLGNGGSPWSKCQWHTVGFEVDRTTNSSSYEPASWRDEKLRWYIDGVQTHEVAGSRVNDSSVWEAVAHKGHFLLLNVAVGGNWPGQPNATTIDGPKVEMEVDYVRVWNSA</sequence>
<dbReference type="PANTHER" id="PTHR10963:SF60">
    <property type="entry name" value="GRAM-NEGATIVE BACTERIA-BINDING PROTEIN 1-RELATED"/>
    <property type="match status" value="1"/>
</dbReference>
<evidence type="ECO:0000313" key="4">
    <source>
        <dbReference type="Proteomes" id="UP000240883"/>
    </source>
</evidence>
<keyword evidence="3" id="KW-0430">Lectin</keyword>
<dbReference type="CDD" id="cd02182">
    <property type="entry name" value="GH16_Strep_laminarinase_like"/>
    <property type="match status" value="1"/>
</dbReference>
<keyword evidence="4" id="KW-1185">Reference proteome</keyword>
<dbReference type="EMBL" id="KZ678128">
    <property type="protein sequence ID" value="PSN73958.1"/>
    <property type="molecule type" value="Genomic_DNA"/>
</dbReference>
<gene>
    <name evidence="3" type="ORF">BS50DRAFT_566874</name>
</gene>
<dbReference type="Gene3D" id="2.60.120.200">
    <property type="match status" value="1"/>
</dbReference>
<feature type="chain" id="PRO_5015698941" evidence="1">
    <location>
        <begin position="23"/>
        <end position="325"/>
    </location>
</feature>
<proteinExistence type="predicted"/>
<dbReference type="OrthoDB" id="192832at2759"/>
<keyword evidence="1" id="KW-0732">Signal</keyword>
<dbReference type="GO" id="GO:0004553">
    <property type="term" value="F:hydrolase activity, hydrolyzing O-glycosyl compounds"/>
    <property type="evidence" value="ECO:0007669"/>
    <property type="project" value="InterPro"/>
</dbReference>
<evidence type="ECO:0000259" key="2">
    <source>
        <dbReference type="PROSITE" id="PS51762"/>
    </source>
</evidence>
<accession>A0A2T2P9C1</accession>
<dbReference type="GO" id="GO:0030246">
    <property type="term" value="F:carbohydrate binding"/>
    <property type="evidence" value="ECO:0007669"/>
    <property type="project" value="UniProtKB-KW"/>
</dbReference>
<protein>
    <submittedName>
        <fullName evidence="3">Concanavalin A-like lectin/glucanase</fullName>
    </submittedName>
</protein>
<organism evidence="3 4">
    <name type="scientific">Corynespora cassiicola Philippines</name>
    <dbReference type="NCBI Taxonomy" id="1448308"/>
    <lineage>
        <taxon>Eukaryota</taxon>
        <taxon>Fungi</taxon>
        <taxon>Dikarya</taxon>
        <taxon>Ascomycota</taxon>
        <taxon>Pezizomycotina</taxon>
        <taxon>Dothideomycetes</taxon>
        <taxon>Pleosporomycetidae</taxon>
        <taxon>Pleosporales</taxon>
        <taxon>Corynesporascaceae</taxon>
        <taxon>Corynespora</taxon>
    </lineage>
</organism>
<dbReference type="Proteomes" id="UP000240883">
    <property type="component" value="Unassembled WGS sequence"/>
</dbReference>
<dbReference type="PANTHER" id="PTHR10963">
    <property type="entry name" value="GLYCOSYL HYDROLASE-RELATED"/>
    <property type="match status" value="1"/>
</dbReference>
<feature type="signal peptide" evidence="1">
    <location>
        <begin position="1"/>
        <end position="22"/>
    </location>
</feature>
<dbReference type="InterPro" id="IPR050546">
    <property type="entry name" value="Glycosyl_Hydrlase_16"/>
</dbReference>
<reference evidence="3 4" key="1">
    <citation type="journal article" date="2018" name="Front. Microbiol.">
        <title>Genome-Wide Analysis of Corynespora cassiicola Leaf Fall Disease Putative Effectors.</title>
        <authorList>
            <person name="Lopez D."/>
            <person name="Ribeiro S."/>
            <person name="Label P."/>
            <person name="Fumanal B."/>
            <person name="Venisse J.S."/>
            <person name="Kohler A."/>
            <person name="de Oliveira R.R."/>
            <person name="Labutti K."/>
            <person name="Lipzen A."/>
            <person name="Lail K."/>
            <person name="Bauer D."/>
            <person name="Ohm R.A."/>
            <person name="Barry K.W."/>
            <person name="Spatafora J."/>
            <person name="Grigoriev I.V."/>
            <person name="Martin F.M."/>
            <person name="Pujade-Renaud V."/>
        </authorList>
    </citation>
    <scope>NUCLEOTIDE SEQUENCE [LARGE SCALE GENOMIC DNA]</scope>
    <source>
        <strain evidence="3 4">Philippines</strain>
    </source>
</reference>